<organism evidence="1 2">
    <name type="scientific">Paenibacillus azoreducens</name>
    <dbReference type="NCBI Taxonomy" id="116718"/>
    <lineage>
        <taxon>Bacteria</taxon>
        <taxon>Bacillati</taxon>
        <taxon>Bacillota</taxon>
        <taxon>Bacilli</taxon>
        <taxon>Bacillales</taxon>
        <taxon>Paenibacillaceae</taxon>
        <taxon>Paenibacillus</taxon>
    </lineage>
</organism>
<evidence type="ECO:0000313" key="1">
    <source>
        <dbReference type="EMBL" id="GIO48753.1"/>
    </source>
</evidence>
<gene>
    <name evidence="1" type="ORF">J34TS1_35180</name>
</gene>
<name>A0A919YG93_9BACL</name>
<comment type="caution">
    <text evidence="1">The sequence shown here is derived from an EMBL/GenBank/DDBJ whole genome shotgun (WGS) entry which is preliminary data.</text>
</comment>
<evidence type="ECO:0008006" key="3">
    <source>
        <dbReference type="Google" id="ProtNLM"/>
    </source>
</evidence>
<protein>
    <recommendedName>
        <fullName evidence="3">FAD/FMN-containing dehydrogenase</fullName>
    </recommendedName>
</protein>
<dbReference type="RefSeq" id="WP_212979377.1">
    <property type="nucleotide sequence ID" value="NZ_AP025343.1"/>
</dbReference>
<proteinExistence type="predicted"/>
<accession>A0A919YG93</accession>
<evidence type="ECO:0000313" key="2">
    <source>
        <dbReference type="Proteomes" id="UP000682811"/>
    </source>
</evidence>
<sequence length="77" mass="8397">MKTKVLAGIGAVIISVGIGTAVYAQAGPGTFREMLPFMREMHPNLGDSDLEQMYNSCHQGGRGFDSPGMMHNSMMRY</sequence>
<keyword evidence="2" id="KW-1185">Reference proteome</keyword>
<dbReference type="EMBL" id="BORT01000016">
    <property type="protein sequence ID" value="GIO48753.1"/>
    <property type="molecule type" value="Genomic_DNA"/>
</dbReference>
<dbReference type="Proteomes" id="UP000682811">
    <property type="component" value="Unassembled WGS sequence"/>
</dbReference>
<dbReference type="AlphaFoldDB" id="A0A919YG93"/>
<reference evidence="1 2" key="1">
    <citation type="submission" date="2021-03" db="EMBL/GenBank/DDBJ databases">
        <title>Antimicrobial resistance genes in bacteria isolated from Japanese honey, and their potential for conferring macrolide and lincosamide resistance in the American foulbrood pathogen Paenibacillus larvae.</title>
        <authorList>
            <person name="Okamoto M."/>
            <person name="Kumagai M."/>
            <person name="Kanamori H."/>
            <person name="Takamatsu D."/>
        </authorList>
    </citation>
    <scope>NUCLEOTIDE SEQUENCE [LARGE SCALE GENOMIC DNA]</scope>
    <source>
        <strain evidence="1 2">J34TS1</strain>
    </source>
</reference>